<name>A0A0C3B3E1_PILCF</name>
<evidence type="ECO:0000256" key="2">
    <source>
        <dbReference type="SAM" id="Phobius"/>
    </source>
</evidence>
<evidence type="ECO:0000313" key="4">
    <source>
        <dbReference type="Proteomes" id="UP000054166"/>
    </source>
</evidence>
<gene>
    <name evidence="3" type="ORF">PILCRDRAFT_830112</name>
</gene>
<keyword evidence="2" id="KW-0812">Transmembrane</keyword>
<dbReference type="HOGENOM" id="CLU_156014_0_0_1"/>
<feature type="compositionally biased region" description="Low complexity" evidence="1">
    <location>
        <begin position="95"/>
        <end position="115"/>
    </location>
</feature>
<protein>
    <submittedName>
        <fullName evidence="3">Uncharacterized protein</fullName>
    </submittedName>
</protein>
<accession>A0A0C3B3E1</accession>
<feature type="transmembrane region" description="Helical" evidence="2">
    <location>
        <begin position="6"/>
        <end position="28"/>
    </location>
</feature>
<dbReference type="InParanoid" id="A0A0C3B3E1"/>
<reference evidence="3 4" key="1">
    <citation type="submission" date="2014-04" db="EMBL/GenBank/DDBJ databases">
        <authorList>
            <consortium name="DOE Joint Genome Institute"/>
            <person name="Kuo A."/>
            <person name="Tarkka M."/>
            <person name="Buscot F."/>
            <person name="Kohler A."/>
            <person name="Nagy L.G."/>
            <person name="Floudas D."/>
            <person name="Copeland A."/>
            <person name="Barry K.W."/>
            <person name="Cichocki N."/>
            <person name="Veneault-Fourrey C."/>
            <person name="LaButti K."/>
            <person name="Lindquist E.A."/>
            <person name="Lipzen A."/>
            <person name="Lundell T."/>
            <person name="Morin E."/>
            <person name="Murat C."/>
            <person name="Sun H."/>
            <person name="Tunlid A."/>
            <person name="Henrissat B."/>
            <person name="Grigoriev I.V."/>
            <person name="Hibbett D.S."/>
            <person name="Martin F."/>
            <person name="Nordberg H.P."/>
            <person name="Cantor M.N."/>
            <person name="Hua S.X."/>
        </authorList>
    </citation>
    <scope>NUCLEOTIDE SEQUENCE [LARGE SCALE GENOMIC DNA]</scope>
    <source>
        <strain evidence="3 4">F 1598</strain>
    </source>
</reference>
<feature type="region of interest" description="Disordered" evidence="1">
    <location>
        <begin position="87"/>
        <end position="134"/>
    </location>
</feature>
<evidence type="ECO:0000256" key="1">
    <source>
        <dbReference type="SAM" id="MobiDB-lite"/>
    </source>
</evidence>
<keyword evidence="2" id="KW-1133">Transmembrane helix</keyword>
<organism evidence="3 4">
    <name type="scientific">Piloderma croceum (strain F 1598)</name>
    <dbReference type="NCBI Taxonomy" id="765440"/>
    <lineage>
        <taxon>Eukaryota</taxon>
        <taxon>Fungi</taxon>
        <taxon>Dikarya</taxon>
        <taxon>Basidiomycota</taxon>
        <taxon>Agaricomycotina</taxon>
        <taxon>Agaricomycetes</taxon>
        <taxon>Agaricomycetidae</taxon>
        <taxon>Atheliales</taxon>
        <taxon>Atheliaceae</taxon>
        <taxon>Piloderma</taxon>
    </lineage>
</organism>
<keyword evidence="4" id="KW-1185">Reference proteome</keyword>
<proteinExistence type="predicted"/>
<dbReference type="EMBL" id="KN833206">
    <property type="protein sequence ID" value="KIM71807.1"/>
    <property type="molecule type" value="Genomic_DNA"/>
</dbReference>
<keyword evidence="2" id="KW-0472">Membrane</keyword>
<evidence type="ECO:0000313" key="3">
    <source>
        <dbReference type="EMBL" id="KIM71807.1"/>
    </source>
</evidence>
<reference evidence="4" key="2">
    <citation type="submission" date="2015-01" db="EMBL/GenBank/DDBJ databases">
        <title>Evolutionary Origins and Diversification of the Mycorrhizal Mutualists.</title>
        <authorList>
            <consortium name="DOE Joint Genome Institute"/>
            <consortium name="Mycorrhizal Genomics Consortium"/>
            <person name="Kohler A."/>
            <person name="Kuo A."/>
            <person name="Nagy L.G."/>
            <person name="Floudas D."/>
            <person name="Copeland A."/>
            <person name="Barry K.W."/>
            <person name="Cichocki N."/>
            <person name="Veneault-Fourrey C."/>
            <person name="LaButti K."/>
            <person name="Lindquist E.A."/>
            <person name="Lipzen A."/>
            <person name="Lundell T."/>
            <person name="Morin E."/>
            <person name="Murat C."/>
            <person name="Riley R."/>
            <person name="Ohm R."/>
            <person name="Sun H."/>
            <person name="Tunlid A."/>
            <person name="Henrissat B."/>
            <person name="Grigoriev I.V."/>
            <person name="Hibbett D.S."/>
            <person name="Martin F."/>
        </authorList>
    </citation>
    <scope>NUCLEOTIDE SEQUENCE [LARGE SCALE GENOMIC DNA]</scope>
    <source>
        <strain evidence="4">F 1598</strain>
    </source>
</reference>
<dbReference type="Proteomes" id="UP000054166">
    <property type="component" value="Unassembled WGS sequence"/>
</dbReference>
<dbReference type="AlphaFoldDB" id="A0A0C3B3E1"/>
<dbReference type="OrthoDB" id="2505950at2759"/>
<sequence length="134" mass="14435">MASLLDFLSLLVTAAFFVGIIIVVVYVVRQIHLAVNKAKTTLQQKGLHITDSGLSVKTDRHFDRDDYVDATQRGLLKAMSAASFGKVDEHGHHLPTTPSPSISRHSSAGSHSGVSTHDERKSRFGSRKGNGGGK</sequence>